<dbReference type="InterPro" id="IPR005302">
    <property type="entry name" value="MoCF_Sase_C"/>
</dbReference>
<evidence type="ECO:0000259" key="3">
    <source>
        <dbReference type="PROSITE" id="PS51340"/>
    </source>
</evidence>
<dbReference type="PROSITE" id="PS51340">
    <property type="entry name" value="MOSC"/>
    <property type="match status" value="1"/>
</dbReference>
<keyword evidence="2" id="KW-1133">Transmembrane helix</keyword>
<feature type="domain" description="MOSC" evidence="3">
    <location>
        <begin position="314"/>
        <end position="477"/>
    </location>
</feature>
<organism evidence="4 5">
    <name type="scientific">Friedmanniomyces simplex</name>
    <dbReference type="NCBI Taxonomy" id="329884"/>
    <lineage>
        <taxon>Eukaryota</taxon>
        <taxon>Fungi</taxon>
        <taxon>Dikarya</taxon>
        <taxon>Ascomycota</taxon>
        <taxon>Pezizomycotina</taxon>
        <taxon>Dothideomycetes</taxon>
        <taxon>Dothideomycetidae</taxon>
        <taxon>Mycosphaerellales</taxon>
        <taxon>Teratosphaeriaceae</taxon>
        <taxon>Friedmanniomyces</taxon>
    </lineage>
</organism>
<dbReference type="Pfam" id="PF03476">
    <property type="entry name" value="MOSC_N"/>
    <property type="match status" value="1"/>
</dbReference>
<dbReference type="GO" id="GO:0030151">
    <property type="term" value="F:molybdenum ion binding"/>
    <property type="evidence" value="ECO:0007669"/>
    <property type="project" value="InterPro"/>
</dbReference>
<dbReference type="GO" id="GO:0003824">
    <property type="term" value="F:catalytic activity"/>
    <property type="evidence" value="ECO:0007669"/>
    <property type="project" value="InterPro"/>
</dbReference>
<dbReference type="InterPro" id="IPR005303">
    <property type="entry name" value="MOCOS_middle"/>
</dbReference>
<dbReference type="PANTHER" id="PTHR14237:SF23">
    <property type="entry name" value="MOSC DOMAIN PROTEIN (AFU_ORTHOLOGUE AFUA_7G05900)"/>
    <property type="match status" value="1"/>
</dbReference>
<dbReference type="SUPFAM" id="SSF50800">
    <property type="entry name" value="PK beta-barrel domain-like"/>
    <property type="match status" value="1"/>
</dbReference>
<dbReference type="GO" id="GO:0030170">
    <property type="term" value="F:pyridoxal phosphate binding"/>
    <property type="evidence" value="ECO:0007669"/>
    <property type="project" value="InterPro"/>
</dbReference>
<dbReference type="STRING" id="329884.A0A4U0XP33"/>
<evidence type="ECO:0000313" key="4">
    <source>
        <dbReference type="EMBL" id="TKA77338.1"/>
    </source>
</evidence>
<evidence type="ECO:0000256" key="2">
    <source>
        <dbReference type="SAM" id="Phobius"/>
    </source>
</evidence>
<evidence type="ECO:0000256" key="1">
    <source>
        <dbReference type="SAM" id="MobiDB-lite"/>
    </source>
</evidence>
<name>A0A4U0XP33_9PEZI</name>
<feature type="transmembrane region" description="Helical" evidence="2">
    <location>
        <begin position="13"/>
        <end position="34"/>
    </location>
</feature>
<gene>
    <name evidence="4" type="ORF">B0A55_03405</name>
</gene>
<keyword evidence="2" id="KW-0812">Transmembrane</keyword>
<evidence type="ECO:0000313" key="5">
    <source>
        <dbReference type="Proteomes" id="UP000309340"/>
    </source>
</evidence>
<dbReference type="Proteomes" id="UP000309340">
    <property type="component" value="Unassembled WGS sequence"/>
</dbReference>
<dbReference type="OrthoDB" id="17255at2759"/>
<feature type="region of interest" description="Disordered" evidence="1">
    <location>
        <begin position="53"/>
        <end position="79"/>
    </location>
</feature>
<feature type="compositionally biased region" description="Polar residues" evidence="1">
    <location>
        <begin position="60"/>
        <end position="76"/>
    </location>
</feature>
<dbReference type="AlphaFoldDB" id="A0A4U0XP33"/>
<sequence length="489" mass="54424">MATVELLQHYIEYLTSPTILLTILLLVGPILYTVQLERRFAAKSITPSGVPGCRRLGLTGRSNLSSQNEQRPSSSDGHPRVKALFIYPIKSCRGVELATAEVESSGLKYDRRLTFAQLVSKPVQGPEKESSDVAEPSEEWQHQWRFITMRENPKLALVRTELWVPDSRGRSSNANGHSGKDLHVPSTKPRTRSRTRGNTLVGQLEQGKKTSNRSASEDWAAHGGCLIVRFPFEPDYNPFGLRTEEVTITVPLAPTPERAESKNYKTEDLSIWKDNPQATNVTGEIDKVALDKLRYFLGVSNPLALFRIDAQQQRAVTRCLPMDRPGEQFKVGFADAFPVNALGLASVKATDAQLPASADVKGKLDARRFRANIYVGGIEAFGEDTWKKITVGQRIGRDKDGLFQCDAEYHVACRTARCKLPNVNPDTGIKDKNEPYTTLGKTRKVDKGAYPHPCLGMQTIPLFERGVVRVGDEIQVLESGEHCYEKMFA</sequence>
<dbReference type="PANTHER" id="PTHR14237">
    <property type="entry name" value="MOLYBDOPTERIN COFACTOR SULFURASE MOSC"/>
    <property type="match status" value="1"/>
</dbReference>
<dbReference type="EMBL" id="NAJQ01000140">
    <property type="protein sequence ID" value="TKA77338.1"/>
    <property type="molecule type" value="Genomic_DNA"/>
</dbReference>
<reference evidence="4 5" key="1">
    <citation type="submission" date="2017-03" db="EMBL/GenBank/DDBJ databases">
        <title>Genomes of endolithic fungi from Antarctica.</title>
        <authorList>
            <person name="Coleine C."/>
            <person name="Masonjones S."/>
            <person name="Stajich J.E."/>
        </authorList>
    </citation>
    <scope>NUCLEOTIDE SEQUENCE [LARGE SCALE GENOMIC DNA]</scope>
    <source>
        <strain evidence="4 5">CCFEE 5184</strain>
    </source>
</reference>
<dbReference type="InterPro" id="IPR011037">
    <property type="entry name" value="Pyrv_Knase-like_insert_dom_sf"/>
</dbReference>
<keyword evidence="5" id="KW-1185">Reference proteome</keyword>
<feature type="region of interest" description="Disordered" evidence="1">
    <location>
        <begin position="166"/>
        <end position="215"/>
    </location>
</feature>
<keyword evidence="2" id="KW-0472">Membrane</keyword>
<protein>
    <recommendedName>
        <fullName evidence="3">MOSC domain-containing protein</fullName>
    </recommendedName>
</protein>
<comment type="caution">
    <text evidence="4">The sequence shown here is derived from an EMBL/GenBank/DDBJ whole genome shotgun (WGS) entry which is preliminary data.</text>
</comment>
<proteinExistence type="predicted"/>
<accession>A0A4U0XP33</accession>
<dbReference type="Pfam" id="PF03473">
    <property type="entry name" value="MOSC"/>
    <property type="match status" value="1"/>
</dbReference>